<comment type="caution">
    <text evidence="4">The sequence shown here is derived from an EMBL/GenBank/DDBJ whole genome shotgun (WGS) entry which is preliminary data.</text>
</comment>
<accession>A0A1F6A3G7</accession>
<dbReference type="GO" id="GO:0000049">
    <property type="term" value="F:tRNA binding"/>
    <property type="evidence" value="ECO:0007669"/>
    <property type="project" value="UniProtKB-KW"/>
</dbReference>
<dbReference type="AlphaFoldDB" id="A0A1F6A3G7"/>
<dbReference type="Pfam" id="PF01195">
    <property type="entry name" value="Pept_tRNA_hydro"/>
    <property type="match status" value="2"/>
</dbReference>
<evidence type="ECO:0008006" key="6">
    <source>
        <dbReference type="Google" id="ProtNLM"/>
    </source>
</evidence>
<name>A0A1F6A3G7_9BACT</name>
<dbReference type="EMBL" id="MFJK01000008">
    <property type="protein sequence ID" value="OGG19221.1"/>
    <property type="molecule type" value="Genomic_DNA"/>
</dbReference>
<keyword evidence="2" id="KW-0378">Hydrolase</keyword>
<evidence type="ECO:0000313" key="5">
    <source>
        <dbReference type="Proteomes" id="UP000177871"/>
    </source>
</evidence>
<organism evidence="4 5">
    <name type="scientific">Candidatus Gottesmanbacteria bacterium RIFCSPHIGHO2_01_FULL_47_48</name>
    <dbReference type="NCBI Taxonomy" id="1798381"/>
    <lineage>
        <taxon>Bacteria</taxon>
        <taxon>Candidatus Gottesmaniibacteriota</taxon>
    </lineage>
</organism>
<dbReference type="STRING" id="1798381.A2721_00080"/>
<dbReference type="GO" id="GO:0004045">
    <property type="term" value="F:peptidyl-tRNA hydrolase activity"/>
    <property type="evidence" value="ECO:0007669"/>
    <property type="project" value="InterPro"/>
</dbReference>
<protein>
    <recommendedName>
        <fullName evidence="6">Aminoacyl-tRNA hydrolase</fullName>
    </recommendedName>
</protein>
<dbReference type="PANTHER" id="PTHR17224:SF1">
    <property type="entry name" value="PEPTIDYL-TRNA HYDROLASE"/>
    <property type="match status" value="1"/>
</dbReference>
<evidence type="ECO:0000313" key="4">
    <source>
        <dbReference type="EMBL" id="OGG19221.1"/>
    </source>
</evidence>
<dbReference type="InterPro" id="IPR036416">
    <property type="entry name" value="Pept_tRNA_hydro_sf"/>
</dbReference>
<proteinExistence type="predicted"/>
<evidence type="ECO:0000256" key="2">
    <source>
        <dbReference type="ARBA" id="ARBA00022801"/>
    </source>
</evidence>
<evidence type="ECO:0000256" key="3">
    <source>
        <dbReference type="ARBA" id="ARBA00022884"/>
    </source>
</evidence>
<evidence type="ECO:0000256" key="1">
    <source>
        <dbReference type="ARBA" id="ARBA00022555"/>
    </source>
</evidence>
<dbReference type="InterPro" id="IPR001328">
    <property type="entry name" value="Pept_tRNA_hydro"/>
</dbReference>
<dbReference type="Gene3D" id="3.40.50.1470">
    <property type="entry name" value="Peptidyl-tRNA hydrolase"/>
    <property type="match status" value="2"/>
</dbReference>
<sequence length="171" mass="19516">MKLVVGLGNPGEKFKMNRHNVGKVFVREFGDVGGFRVFETNCFMNESGRWVAEKMKEIWGRDWSSSANLSNLVIVHDDLDLPLGQFKIQFGVGPKVHNGVNSIEEALGAKPFGLAQGKDFWRVRIGVDARKKGEGRREKGEEYVLEDFTKEEMKVLEEVFPKIREELRKCL</sequence>
<keyword evidence="1" id="KW-0820">tRNA-binding</keyword>
<gene>
    <name evidence="4" type="ORF">A2721_00080</name>
</gene>
<dbReference type="Proteomes" id="UP000177871">
    <property type="component" value="Unassembled WGS sequence"/>
</dbReference>
<reference evidence="4 5" key="1">
    <citation type="journal article" date="2016" name="Nat. Commun.">
        <title>Thousands of microbial genomes shed light on interconnected biogeochemical processes in an aquifer system.</title>
        <authorList>
            <person name="Anantharaman K."/>
            <person name="Brown C.T."/>
            <person name="Hug L.A."/>
            <person name="Sharon I."/>
            <person name="Castelle C.J."/>
            <person name="Probst A.J."/>
            <person name="Thomas B.C."/>
            <person name="Singh A."/>
            <person name="Wilkins M.J."/>
            <person name="Karaoz U."/>
            <person name="Brodie E.L."/>
            <person name="Williams K.H."/>
            <person name="Hubbard S.S."/>
            <person name="Banfield J.F."/>
        </authorList>
    </citation>
    <scope>NUCLEOTIDE SEQUENCE [LARGE SCALE GENOMIC DNA]</scope>
</reference>
<dbReference type="SUPFAM" id="SSF53178">
    <property type="entry name" value="Peptidyl-tRNA hydrolase-like"/>
    <property type="match status" value="1"/>
</dbReference>
<keyword evidence="3" id="KW-0694">RNA-binding</keyword>
<dbReference type="PANTHER" id="PTHR17224">
    <property type="entry name" value="PEPTIDYL-TRNA HYDROLASE"/>
    <property type="match status" value="1"/>
</dbReference>